<protein>
    <submittedName>
        <fullName evidence="1">Uncharacterized protein</fullName>
    </submittedName>
</protein>
<dbReference type="EMBL" id="LAZR01049648">
    <property type="protein sequence ID" value="KKK89144.1"/>
    <property type="molecule type" value="Genomic_DNA"/>
</dbReference>
<name>A0A0F9BEQ9_9ZZZZ</name>
<evidence type="ECO:0000313" key="1">
    <source>
        <dbReference type="EMBL" id="KKK89144.1"/>
    </source>
</evidence>
<dbReference type="AlphaFoldDB" id="A0A0F9BEQ9"/>
<organism evidence="1">
    <name type="scientific">marine sediment metagenome</name>
    <dbReference type="NCBI Taxonomy" id="412755"/>
    <lineage>
        <taxon>unclassified sequences</taxon>
        <taxon>metagenomes</taxon>
        <taxon>ecological metagenomes</taxon>
    </lineage>
</organism>
<sequence length="29" mass="3492">MLAYFKKNYRMSYDSATVFESIIGEEPDW</sequence>
<gene>
    <name evidence="1" type="ORF">LCGC14_2736050</name>
</gene>
<reference evidence="1" key="1">
    <citation type="journal article" date="2015" name="Nature">
        <title>Complex archaea that bridge the gap between prokaryotes and eukaryotes.</title>
        <authorList>
            <person name="Spang A."/>
            <person name="Saw J.H."/>
            <person name="Jorgensen S.L."/>
            <person name="Zaremba-Niedzwiedzka K."/>
            <person name="Martijn J."/>
            <person name="Lind A.E."/>
            <person name="van Eijk R."/>
            <person name="Schleper C."/>
            <person name="Guy L."/>
            <person name="Ettema T.J."/>
        </authorList>
    </citation>
    <scope>NUCLEOTIDE SEQUENCE</scope>
</reference>
<accession>A0A0F9BEQ9</accession>
<proteinExistence type="predicted"/>
<feature type="non-terminal residue" evidence="1">
    <location>
        <position position="29"/>
    </location>
</feature>
<comment type="caution">
    <text evidence="1">The sequence shown here is derived from an EMBL/GenBank/DDBJ whole genome shotgun (WGS) entry which is preliminary data.</text>
</comment>